<proteinExistence type="inferred from homology"/>
<dbReference type="GO" id="GO:0051601">
    <property type="term" value="P:exocyst localization"/>
    <property type="evidence" value="ECO:0007669"/>
    <property type="project" value="TreeGrafter"/>
</dbReference>
<dbReference type="GO" id="GO:0006887">
    <property type="term" value="P:exocytosis"/>
    <property type="evidence" value="ECO:0007669"/>
    <property type="project" value="UniProtKB-KW"/>
</dbReference>
<dbReference type="GeneID" id="114658131"/>
<comment type="similarity">
    <text evidence="1">Belongs to the SEC6 family.</text>
</comment>
<dbReference type="InterPro" id="IPR010326">
    <property type="entry name" value="EXOC3/Sec6"/>
</dbReference>
<sequence>MQKLIASLRPHLKKNWLQELSSDTSSSSSRTMLAGMKADMQEEVWPELEKAERLARGAALKWASGIFYHPDQLEQLSHYRKRESQRTSSIQSRLKSAVQSYLEGVGAGLAQLHLAMDDIQEMTCKMKEIHKECRDNTTGFQSLECIRDCSSEYKQLSVAIQNLPRLYSVPAMVMETKQLIDSKHLLEAHARLMELETWRDDIYWQLQQRGPPSPETEEMFLRYFAGVQTLEKTLAKTLWEVIDCGLALVREDPTLFVSAVRIIEREESIDQALLENSEANSYFLPPGRPKNWRSMFFNTIEKSVNQRLRETYISIRGQGLAKHLASLQTIIMNDLATVQHLLEQCCPPHYHLTHTYLHIIHKCLSAHLQQVINWDLESSEIFTLLNWSLHVYYSPEMIQNPDLCSEVDIDDLAPLISNDALEQLQTKYINTVRYSVSEWMQKALEVEVMDWQGDQEPETDHEGFYQTSIATIVIQMLEENIRVALVISESLRDQMIAMGLCELETFVSRFRSALVEYVEQHQKDRKCPKNFLQFLLAAINSFVSLRSAVDSLHQQQNPRVQCQSSYPPFLKGTLEEATRKVCQLVTDELLQEIQPYCLHLLCRSWLFNCDFIDSICRTIDQHFTFYQHVREPYFQVLVTEVQWSLVVEYVRAFMQKRMVCRSAEERSQLSDRMSHDALQIKELFHRRGIGRESGWCQCLQGPKTCERLTGVLNSLAEIIRLKDNTVMSLKLDRLFCKYPDISEEQVLMLLEIRGDVPKDVRSSVLQALEQSAHPFPQGYRPIFKDIDVPPSSMPFCIPTIKCA</sequence>
<dbReference type="AlphaFoldDB" id="A0A8C4SLM3"/>
<keyword evidence="4" id="KW-1185">Reference proteome</keyword>
<reference evidence="3" key="3">
    <citation type="submission" date="2025-09" db="UniProtKB">
        <authorList>
            <consortium name="Ensembl"/>
        </authorList>
    </citation>
    <scope>IDENTIFICATION</scope>
</reference>
<dbReference type="Ensembl" id="ENSECRT00000018951.1">
    <property type="protein sequence ID" value="ENSECRP00000018578.1"/>
    <property type="gene ID" value="ENSECRG00000012433.1"/>
</dbReference>
<dbReference type="FunFam" id="1.10.357.70:FF:000001">
    <property type="entry name" value="Exocyst complex component 3"/>
    <property type="match status" value="1"/>
</dbReference>
<organism evidence="3 4">
    <name type="scientific">Erpetoichthys calabaricus</name>
    <name type="common">Rope fish</name>
    <name type="synonym">Calamoichthys calabaricus</name>
    <dbReference type="NCBI Taxonomy" id="27687"/>
    <lineage>
        <taxon>Eukaryota</taxon>
        <taxon>Metazoa</taxon>
        <taxon>Chordata</taxon>
        <taxon>Craniata</taxon>
        <taxon>Vertebrata</taxon>
        <taxon>Euteleostomi</taxon>
        <taxon>Actinopterygii</taxon>
        <taxon>Polypteriformes</taxon>
        <taxon>Polypteridae</taxon>
        <taxon>Erpetoichthys</taxon>
    </lineage>
</organism>
<dbReference type="RefSeq" id="XP_028666022.1">
    <property type="nucleotide sequence ID" value="XM_028810189.2"/>
</dbReference>
<dbReference type="InterPro" id="IPR042532">
    <property type="entry name" value="EXOC3/Sec6_C"/>
</dbReference>
<dbReference type="GO" id="GO:0000149">
    <property type="term" value="F:SNARE binding"/>
    <property type="evidence" value="ECO:0007669"/>
    <property type="project" value="TreeGrafter"/>
</dbReference>
<reference evidence="3" key="2">
    <citation type="submission" date="2025-08" db="UniProtKB">
        <authorList>
            <consortium name="Ensembl"/>
        </authorList>
    </citation>
    <scope>IDENTIFICATION</scope>
</reference>
<dbReference type="Gene3D" id="1.10.357.50">
    <property type="match status" value="1"/>
</dbReference>
<accession>A0A8C4SLM3</accession>
<evidence type="ECO:0000256" key="1">
    <source>
        <dbReference type="ARBA" id="ARBA00009447"/>
    </source>
</evidence>
<protein>
    <submittedName>
        <fullName evidence="3">Exocyst complex component 3-like 1</fullName>
    </submittedName>
</protein>
<dbReference type="OrthoDB" id="10047020at2759"/>
<reference evidence="3" key="1">
    <citation type="submission" date="2021-06" db="EMBL/GenBank/DDBJ databases">
        <authorList>
            <consortium name="Wellcome Sanger Institute Data Sharing"/>
        </authorList>
    </citation>
    <scope>NUCLEOTIDE SEQUENCE [LARGE SCALE GENOMIC DNA]</scope>
</reference>
<dbReference type="PANTHER" id="PTHR21292:SF12">
    <property type="entry name" value="EXOCYST COMPLEX COMPONENT 3-LIKE PROTEIN"/>
    <property type="match status" value="1"/>
</dbReference>
<evidence type="ECO:0000256" key="2">
    <source>
        <dbReference type="ARBA" id="ARBA00022483"/>
    </source>
</evidence>
<dbReference type="GO" id="GO:0000145">
    <property type="term" value="C:exocyst"/>
    <property type="evidence" value="ECO:0007669"/>
    <property type="project" value="InterPro"/>
</dbReference>
<dbReference type="Gene3D" id="1.10.357.70">
    <property type="entry name" value="Exocyst complex component Sec6, C-terminal domain"/>
    <property type="match status" value="1"/>
</dbReference>
<dbReference type="Pfam" id="PF06046">
    <property type="entry name" value="Sec6"/>
    <property type="match status" value="1"/>
</dbReference>
<dbReference type="GeneTree" id="ENSGT01030000234613"/>
<dbReference type="Proteomes" id="UP000694620">
    <property type="component" value="Chromosome 9"/>
</dbReference>
<keyword evidence="2" id="KW-0268">Exocytosis</keyword>
<name>A0A8C4SLM3_ERPCA</name>
<evidence type="ECO:0000313" key="4">
    <source>
        <dbReference type="Proteomes" id="UP000694620"/>
    </source>
</evidence>
<gene>
    <name evidence="3" type="primary">exoc3l1</name>
</gene>
<evidence type="ECO:0000313" key="3">
    <source>
        <dbReference type="Ensembl" id="ENSECRP00000018578.1"/>
    </source>
</evidence>
<dbReference type="PANTHER" id="PTHR21292">
    <property type="entry name" value="EXOCYST COMPLEX COMPONENT SEC6-RELATED"/>
    <property type="match status" value="1"/>
</dbReference>